<dbReference type="SMART" id="SM00116">
    <property type="entry name" value="CBS"/>
    <property type="match status" value="2"/>
</dbReference>
<dbReference type="PROSITE" id="PS51371">
    <property type="entry name" value="CBS"/>
    <property type="match status" value="1"/>
</dbReference>
<feature type="transmembrane region" description="Helical" evidence="9">
    <location>
        <begin position="306"/>
        <end position="333"/>
    </location>
</feature>
<dbReference type="InterPro" id="IPR006669">
    <property type="entry name" value="MgtE_transporter"/>
</dbReference>
<evidence type="ECO:0000313" key="11">
    <source>
        <dbReference type="EMBL" id="EOD56177.1"/>
    </source>
</evidence>
<dbReference type="InterPro" id="IPR036739">
    <property type="entry name" value="SLC41_membr_dom_sf"/>
</dbReference>
<proteinExistence type="inferred from homology"/>
<evidence type="ECO:0000259" key="10">
    <source>
        <dbReference type="PROSITE" id="PS51371"/>
    </source>
</evidence>
<dbReference type="GO" id="GO:0046872">
    <property type="term" value="F:metal ion binding"/>
    <property type="evidence" value="ECO:0007669"/>
    <property type="project" value="UniProtKB-KW"/>
</dbReference>
<keyword evidence="12" id="KW-1185">Reference proteome</keyword>
<evidence type="ECO:0000256" key="5">
    <source>
        <dbReference type="ARBA" id="ARBA00022842"/>
    </source>
</evidence>
<keyword evidence="9" id="KW-0479">Metal-binding</keyword>
<feature type="transmembrane region" description="Helical" evidence="9">
    <location>
        <begin position="280"/>
        <end position="300"/>
    </location>
</feature>
<keyword evidence="5 9" id="KW-0460">Magnesium</keyword>
<gene>
    <name evidence="11" type="ORF">G113_04993</name>
</gene>
<dbReference type="SUPFAM" id="SSF54631">
    <property type="entry name" value="CBS-domain pair"/>
    <property type="match status" value="1"/>
</dbReference>
<comment type="subunit">
    <text evidence="9">Homodimer.</text>
</comment>
<reference evidence="11 12" key="1">
    <citation type="journal article" date="2013" name="Genome Announc.">
        <title>Draft Genome Sequence of Aeromonas molluscorum Strain 848TT, Isolated from Bivalve Molluscs.</title>
        <authorList>
            <person name="Spataro N."/>
            <person name="Farfan M."/>
            <person name="Albarral V."/>
            <person name="Sanglas A."/>
            <person name="Loren J.G."/>
            <person name="Fuste M.C."/>
            <person name="Bosch E."/>
        </authorList>
    </citation>
    <scope>NUCLEOTIDE SEQUENCE [LARGE SCALE GENOMIC DNA]</scope>
    <source>
        <strain evidence="11 12">848</strain>
    </source>
</reference>
<evidence type="ECO:0000256" key="1">
    <source>
        <dbReference type="ARBA" id="ARBA00004141"/>
    </source>
</evidence>
<dbReference type="GO" id="GO:0015095">
    <property type="term" value="F:magnesium ion transmembrane transporter activity"/>
    <property type="evidence" value="ECO:0007669"/>
    <property type="project" value="UniProtKB-UniRule"/>
</dbReference>
<protein>
    <recommendedName>
        <fullName evidence="9">Magnesium transporter MgtE</fullName>
    </recommendedName>
</protein>
<dbReference type="PANTHER" id="PTHR41394:SF8">
    <property type="entry name" value="MAGNESIUM TRANSPORTER MGTE"/>
    <property type="match status" value="1"/>
</dbReference>
<evidence type="ECO:0000256" key="6">
    <source>
        <dbReference type="ARBA" id="ARBA00022989"/>
    </source>
</evidence>
<name>R1F8Z1_9GAMM</name>
<dbReference type="Gene3D" id="3.10.580.10">
    <property type="entry name" value="CBS-domain"/>
    <property type="match status" value="1"/>
</dbReference>
<feature type="transmembrane region" description="Helical" evidence="9">
    <location>
        <begin position="354"/>
        <end position="372"/>
    </location>
</feature>
<keyword evidence="7 9" id="KW-0472">Membrane</keyword>
<keyword evidence="8" id="KW-0129">CBS domain</keyword>
<accession>R1F8Z1</accession>
<dbReference type="Pfam" id="PF00571">
    <property type="entry name" value="CBS"/>
    <property type="match status" value="2"/>
</dbReference>
<dbReference type="OrthoDB" id="9790355at2"/>
<feature type="transmembrane region" description="Helical" evidence="9">
    <location>
        <begin position="384"/>
        <end position="407"/>
    </location>
</feature>
<dbReference type="PANTHER" id="PTHR41394">
    <property type="entry name" value="MAGNESIUM TRANSPORTER MGTE"/>
    <property type="match status" value="1"/>
</dbReference>
<feature type="domain" description="CBS" evidence="10">
    <location>
        <begin position="133"/>
        <end position="196"/>
    </location>
</feature>
<dbReference type="InterPro" id="IPR000644">
    <property type="entry name" value="CBS_dom"/>
</dbReference>
<dbReference type="RefSeq" id="WP_005894492.1">
    <property type="nucleotide sequence ID" value="NZ_AQGQ01000018.1"/>
</dbReference>
<keyword evidence="9" id="KW-1003">Cell membrane</keyword>
<dbReference type="Proteomes" id="UP000013526">
    <property type="component" value="Unassembled WGS sequence"/>
</dbReference>
<comment type="subcellular location">
    <subcellularLocation>
        <location evidence="9">Cell membrane</location>
        <topology evidence="9">Multi-pass membrane protein</topology>
    </subcellularLocation>
    <subcellularLocation>
        <location evidence="1">Membrane</location>
        <topology evidence="1">Multi-pass membrane protein</topology>
    </subcellularLocation>
</comment>
<dbReference type="Gene3D" id="1.10.357.20">
    <property type="entry name" value="SLC41 divalent cation transporters, integral membrane domain"/>
    <property type="match status" value="1"/>
</dbReference>
<dbReference type="CDD" id="cd04606">
    <property type="entry name" value="CBS_pair_Mg_transporter"/>
    <property type="match status" value="1"/>
</dbReference>
<dbReference type="NCBIfam" id="TIGR00400">
    <property type="entry name" value="mgtE"/>
    <property type="match status" value="1"/>
</dbReference>
<evidence type="ECO:0000256" key="9">
    <source>
        <dbReference type="RuleBase" id="RU362011"/>
    </source>
</evidence>
<evidence type="ECO:0000256" key="4">
    <source>
        <dbReference type="ARBA" id="ARBA00022692"/>
    </source>
</evidence>
<dbReference type="SUPFAM" id="SSF161093">
    <property type="entry name" value="MgtE membrane domain-like"/>
    <property type="match status" value="1"/>
</dbReference>
<evidence type="ECO:0000256" key="3">
    <source>
        <dbReference type="ARBA" id="ARBA00022448"/>
    </source>
</evidence>
<dbReference type="AlphaFoldDB" id="R1F8Z1"/>
<dbReference type="PATRIC" id="fig|1268236.3.peg.997"/>
<keyword evidence="4 9" id="KW-0812">Transmembrane</keyword>
<comment type="function">
    <text evidence="9">Acts as a magnesium transporter.</text>
</comment>
<evidence type="ECO:0000256" key="7">
    <source>
        <dbReference type="ARBA" id="ARBA00023136"/>
    </source>
</evidence>
<evidence type="ECO:0000313" key="12">
    <source>
        <dbReference type="Proteomes" id="UP000013526"/>
    </source>
</evidence>
<keyword evidence="6 9" id="KW-1133">Transmembrane helix</keyword>
<evidence type="ECO:0000256" key="2">
    <source>
        <dbReference type="ARBA" id="ARBA00009749"/>
    </source>
</evidence>
<comment type="caution">
    <text evidence="11">The sequence shown here is derived from an EMBL/GenBank/DDBJ whole genome shotgun (WGS) entry which is preliminary data.</text>
</comment>
<organism evidence="11 12">
    <name type="scientific">Aeromonas molluscorum 848</name>
    <dbReference type="NCBI Taxonomy" id="1268236"/>
    <lineage>
        <taxon>Bacteria</taxon>
        <taxon>Pseudomonadati</taxon>
        <taxon>Pseudomonadota</taxon>
        <taxon>Gammaproteobacteria</taxon>
        <taxon>Aeromonadales</taxon>
        <taxon>Aeromonadaceae</taxon>
        <taxon>Aeromonas</taxon>
    </lineage>
</organism>
<dbReference type="InterPro" id="IPR046342">
    <property type="entry name" value="CBS_dom_sf"/>
</dbReference>
<evidence type="ECO:0000256" key="8">
    <source>
        <dbReference type="PROSITE-ProRule" id="PRU00703"/>
    </source>
</evidence>
<feature type="transmembrane region" description="Helical" evidence="9">
    <location>
        <begin position="419"/>
        <end position="442"/>
    </location>
</feature>
<keyword evidence="3 9" id="KW-0813">Transport</keyword>
<sequence>MKKTHLLLNRHQLLDLPTLQAWLDNELAPDARAAQLFALRQEELNCLFDTLGPDGARLLGMLARTSGARLLLRLHPSVLTLVQDKIPRRELLAMLRSLGKRDRATLLANLPSAASVQLEGLLSWPSESVGAHMRHDFFTLKGEESIASARQRIHDAWDNAEVFQDIYVVDERGQLLGYLSLKTLLVAEPERAVCELMDKDLIRLDARMDQELAARMVVERDLLSLPVESDGRLLGIFHLDDAADILELESTEDAELQGGSSPLEVPYLHATPWQLWRKRIAWLLILFVAEAYTGTVLRAFEEQLEAAISLAFFIPLLIGSGGNSGTQITTTLVRAMAVGEVSLRNLGTVLRKEITTAMLVSVAMALAAWVRAWSLGVGVEVGVVVTLTIIAIVLWSAVVASIIPLLLRRLRLDPAVASAPFISTLVDGTGLIIYFEIAKLILPDLN</sequence>
<comment type="similarity">
    <text evidence="2 9">Belongs to the SLC41A transporter family.</text>
</comment>
<dbReference type="GO" id="GO:0005886">
    <property type="term" value="C:plasma membrane"/>
    <property type="evidence" value="ECO:0007669"/>
    <property type="project" value="UniProtKB-SubCell"/>
</dbReference>
<dbReference type="EMBL" id="AQGQ01000018">
    <property type="protein sequence ID" value="EOD56177.1"/>
    <property type="molecule type" value="Genomic_DNA"/>
</dbReference>
<dbReference type="InterPro" id="IPR006667">
    <property type="entry name" value="SLC41_membr_dom"/>
</dbReference>
<dbReference type="Pfam" id="PF01769">
    <property type="entry name" value="MgtE"/>
    <property type="match status" value="1"/>
</dbReference>